<proteinExistence type="predicted"/>
<organism evidence="1 2">
    <name type="scientific">Weissella viridescens</name>
    <name type="common">Lactobacillus viridescens</name>
    <dbReference type="NCBI Taxonomy" id="1629"/>
    <lineage>
        <taxon>Bacteria</taxon>
        <taxon>Bacillati</taxon>
        <taxon>Bacillota</taxon>
        <taxon>Bacilli</taxon>
        <taxon>Lactobacillales</taxon>
        <taxon>Lactobacillaceae</taxon>
        <taxon>Weissella</taxon>
    </lineage>
</organism>
<protein>
    <submittedName>
        <fullName evidence="1">Uncharacterized protein</fullName>
    </submittedName>
</protein>
<accession>A0A380P7M2</accession>
<dbReference type="Proteomes" id="UP000254621">
    <property type="component" value="Unassembled WGS sequence"/>
</dbReference>
<gene>
    <name evidence="1" type="ORF">NCTC13645_02227</name>
</gene>
<dbReference type="AlphaFoldDB" id="A0A380P7M2"/>
<evidence type="ECO:0000313" key="1">
    <source>
        <dbReference type="EMBL" id="SUP61095.1"/>
    </source>
</evidence>
<evidence type="ECO:0000313" key="2">
    <source>
        <dbReference type="Proteomes" id="UP000254621"/>
    </source>
</evidence>
<reference evidence="1 2" key="1">
    <citation type="submission" date="2018-06" db="EMBL/GenBank/DDBJ databases">
        <authorList>
            <consortium name="Pathogen Informatics"/>
            <person name="Doyle S."/>
        </authorList>
    </citation>
    <scope>NUCLEOTIDE SEQUENCE [LARGE SCALE GENOMIC DNA]</scope>
    <source>
        <strain evidence="1 2">NCTC13645</strain>
    </source>
</reference>
<sequence>MGNQVSSEIEERLLSIDLPVVLTGALDTQRNCRVSILTISMPFVMQRCI</sequence>
<name>A0A380P7M2_WEIVI</name>
<dbReference type="EMBL" id="UHIV01000006">
    <property type="protein sequence ID" value="SUP61095.1"/>
    <property type="molecule type" value="Genomic_DNA"/>
</dbReference>